<gene>
    <name evidence="2" type="ORF">I4W93_004165</name>
</gene>
<dbReference type="RefSeq" id="WP_205310636.1">
    <property type="nucleotide sequence ID" value="NZ_JAERPS020000001.1"/>
</dbReference>
<dbReference type="EMBL" id="JAERPS020000001">
    <property type="protein sequence ID" value="MBZ9610781.1"/>
    <property type="molecule type" value="Genomic_DNA"/>
</dbReference>
<evidence type="ECO:0000313" key="2">
    <source>
        <dbReference type="EMBL" id="MBZ9610781.1"/>
    </source>
</evidence>
<accession>A0ABS7X5F3</accession>
<organism evidence="2 3">
    <name type="scientific">Rheinheimera maricola</name>
    <dbReference type="NCBI Taxonomy" id="2793282"/>
    <lineage>
        <taxon>Bacteria</taxon>
        <taxon>Pseudomonadati</taxon>
        <taxon>Pseudomonadota</taxon>
        <taxon>Gammaproteobacteria</taxon>
        <taxon>Chromatiales</taxon>
        <taxon>Chromatiaceae</taxon>
        <taxon>Rheinheimera</taxon>
    </lineage>
</organism>
<comment type="caution">
    <text evidence="2">The sequence shown here is derived from an EMBL/GenBank/DDBJ whole genome shotgun (WGS) entry which is preliminary data.</text>
</comment>
<evidence type="ECO:0000256" key="1">
    <source>
        <dbReference type="SAM" id="MobiDB-lite"/>
    </source>
</evidence>
<reference evidence="2 3" key="1">
    <citation type="submission" date="2020-12" db="EMBL/GenBank/DDBJ databases">
        <authorList>
            <person name="Ruan W."/>
            <person name="Khan S.A."/>
            <person name="Jeon C.O."/>
        </authorList>
    </citation>
    <scope>NUCLEOTIDE SEQUENCE [LARGE SCALE GENOMIC DNA]</scope>
    <source>
        <strain evidence="2 3">MA-13</strain>
    </source>
</reference>
<reference evidence="2 3" key="2">
    <citation type="submission" date="2021-08" db="EMBL/GenBank/DDBJ databases">
        <title>Rheinheimera aquimaris sp. nov., isolated from seawater of the East Sea in Korea.</title>
        <authorList>
            <person name="Kim K.H."/>
            <person name="Wenting R."/>
            <person name="Kim K.R."/>
            <person name="Jeon C.O."/>
        </authorList>
    </citation>
    <scope>NUCLEOTIDE SEQUENCE [LARGE SCALE GENOMIC DNA]</scope>
    <source>
        <strain evidence="2 3">MA-13</strain>
    </source>
</reference>
<keyword evidence="3" id="KW-1185">Reference proteome</keyword>
<protein>
    <submittedName>
        <fullName evidence="2">Uncharacterized protein</fullName>
    </submittedName>
</protein>
<sequence length="99" mass="10823">MSQNDSINYLHQRISGLHGVTLALTLTLINKGLLDKEEVLLSLELYAELLAGTPEQREMFDAVRNTLQGKGVWIPRVFEGGKSNSQPAGNVPASDETES</sequence>
<name>A0ABS7X5F3_9GAMM</name>
<feature type="region of interest" description="Disordered" evidence="1">
    <location>
        <begin position="78"/>
        <end position="99"/>
    </location>
</feature>
<evidence type="ECO:0000313" key="3">
    <source>
        <dbReference type="Proteomes" id="UP000663814"/>
    </source>
</evidence>
<proteinExistence type="predicted"/>
<dbReference type="Proteomes" id="UP000663814">
    <property type="component" value="Unassembled WGS sequence"/>
</dbReference>